<name>A0A7T3PGW1_9CAUD</name>
<keyword evidence="5" id="KW-1185">Reference proteome</keyword>
<evidence type="ECO:0000313" key="4">
    <source>
        <dbReference type="EMBL" id="QPZ53240.1"/>
    </source>
</evidence>
<dbReference type="Pfam" id="PF05876">
    <property type="entry name" value="GpA_ATPase"/>
    <property type="match status" value="1"/>
</dbReference>
<evidence type="ECO:0000259" key="2">
    <source>
        <dbReference type="Pfam" id="PF05876"/>
    </source>
</evidence>
<accession>A0A7T3PGW1</accession>
<comment type="subcellular location">
    <subcellularLocation>
        <location evidence="1">Host cytoplasm</location>
    </subcellularLocation>
    <text evidence="1">The terminase lies at a unique vertex of the procapsid during viral DNA packaging.</text>
</comment>
<keyword evidence="1" id="KW-0479">Metal-binding</keyword>
<dbReference type="GO" id="GO:0009036">
    <property type="term" value="F:type II site-specific deoxyribonuclease activity"/>
    <property type="evidence" value="ECO:0007669"/>
    <property type="project" value="UniProtKB-UniRule"/>
</dbReference>
<comment type="subunit">
    <text evidence="1">Interacts (via N-terminus) with the terminase small subunit (via C-terminus); the active complex is probably heterooligomeric. Interacts (via C-terminus) with the portal protein; this interaction allows the packaging of viral DNA.</text>
</comment>
<evidence type="ECO:0000256" key="1">
    <source>
        <dbReference type="HAMAP-Rule" id="MF_04144"/>
    </source>
</evidence>
<keyword evidence="1" id="KW-1035">Host cytoplasm</keyword>
<keyword evidence="1" id="KW-0460">Magnesium</keyword>
<dbReference type="PANTHER" id="PTHR34413">
    <property type="entry name" value="PROPHAGE TAIL FIBER ASSEMBLY PROTEIN HOMOLOG TFAE-RELATED-RELATED"/>
    <property type="match status" value="1"/>
</dbReference>
<feature type="domain" description="Phage terminase large subunit GpA ATPase" evidence="2">
    <location>
        <begin position="42"/>
        <end position="295"/>
    </location>
</feature>
<comment type="domain">
    <text evidence="1">The N-terminus is involved in the formation of the heterotrimer with the small subunit. The N-terminus part contains the translocase activity involved in DNA packaging. At the N-terminus, there is a high affinity ATPase center that is probably needed for the packaging activity. The Walker A motif of the ATPase center is responsible for interacting with the ATP phosphate and the Q motif governs force generation and the interaction with DNA. The C-terminus contains the site specific endonuclease (cos-cleavage) and strand separation activities required for genome maturation. A second ATPase catalytic site regulates the genome maturation. The C-terminus very end is involved in binding to the procapsid. Contains a basic leucine zipper (bZIP) that may be involved in the formation of the terminase.</text>
</comment>
<organism evidence="4 5">
    <name type="scientific">Achromobacter phage vB_AchrS_AchV4</name>
    <dbReference type="NCBI Taxonomy" id="2796514"/>
    <lineage>
        <taxon>Viruses</taxon>
        <taxon>Duplodnaviria</taxon>
        <taxon>Heunggongvirae</taxon>
        <taxon>Uroviricota</taxon>
        <taxon>Caudoviricetes</taxon>
        <taxon>Casjensviridae</taxon>
        <taxon>Gediminasvirus</taxon>
        <taxon>Gediminasvirus AchV4</taxon>
    </lineage>
</organism>
<dbReference type="GO" id="GO:0030430">
    <property type="term" value="C:host cell cytoplasm"/>
    <property type="evidence" value="ECO:0007669"/>
    <property type="project" value="UniProtKB-SubCell"/>
</dbReference>
<comment type="similarity">
    <text evidence="1">Belongs to the lambdavirus large terminase family.</text>
</comment>
<dbReference type="GO" id="GO:0046872">
    <property type="term" value="F:metal ion binding"/>
    <property type="evidence" value="ECO:0007669"/>
    <property type="project" value="UniProtKB-UniRule"/>
</dbReference>
<feature type="domain" description="Terminase large subunit GpA endonuclease" evidence="3">
    <location>
        <begin position="329"/>
        <end position="658"/>
    </location>
</feature>
<reference evidence="4 5" key="1">
    <citation type="submission" date="2020-11" db="EMBL/GenBank/DDBJ databases">
        <title>Complete Genome Sequence of Achromobacter phage vB_AchrS_AchV4.</title>
        <authorList>
            <person name="Kaliniene L."/>
            <person name="Noreika A."/>
            <person name="Meskys R."/>
        </authorList>
    </citation>
    <scope>NUCLEOTIDE SEQUENCE [LARGE SCALE GENOMIC DNA]</scope>
</reference>
<dbReference type="EMBL" id="MW269554">
    <property type="protein sequence ID" value="QPZ53240.1"/>
    <property type="molecule type" value="Genomic_DNA"/>
</dbReference>
<comment type="cofactor">
    <cofactor evidence="1">
        <name>Mg(2+)</name>
        <dbReference type="ChEBI" id="CHEBI:18420"/>
    </cofactor>
</comment>
<comment type="caution">
    <text evidence="1">Lacks conserved residue(s) required for the propagation of feature annotation.</text>
</comment>
<feature type="binding site" evidence="1">
    <location>
        <position position="418"/>
    </location>
    <ligand>
        <name>Mg(2+)</name>
        <dbReference type="ChEBI" id="CHEBI:18420"/>
        <note>catalytic; for nuclease activity</note>
    </ligand>
</feature>
<keyword evidence="1" id="KW-0255">Endonuclease</keyword>
<dbReference type="EC" id="3.6.4.-" evidence="1"/>
<dbReference type="GO" id="GO:0019073">
    <property type="term" value="P:viral DNA genome packaging"/>
    <property type="evidence" value="ECO:0007669"/>
    <property type="project" value="UniProtKB-UniRule"/>
</dbReference>
<dbReference type="InterPro" id="IPR046453">
    <property type="entry name" value="GpA_ATPase"/>
</dbReference>
<comment type="function">
    <text evidence="1">The terminase large subunit acts as an ATP driven molecular motor necessary for viral DNA translocation into empty capsids and as an endonuclease that cuts the viral genome from the concetamer to initiate and to end the packaging reaction. The terminase lies at a unique vertex of the procapsid and is composed of two subunits, a small terminase subunit involved in viral DNA recognition, and a large terminase subunit possessing endonucleolytic and ATPase activities (DNA maturation and packaging). The endonuclease activity cleaves the viral DNA generating 5'overhangs. The strand separation activity separates the cohesive ends generating the single-stranded 'sticky' ends of the mature genome. The DNA-terminase complex binds to the portal of the procapsid thereby activating the translocase activity of the terminase. The terminase packages the viral DNA into the procapsid until the next concatemer reaches the complex. The downstream site is then cut generating the mature right end of the genome, the heterotrimer undocks from the DNA-filled head and remains bound to the left end of concatemer's next genome.</text>
</comment>
<evidence type="ECO:0000313" key="5">
    <source>
        <dbReference type="Proteomes" id="UP000595170"/>
    </source>
</evidence>
<dbReference type="HAMAP" id="MF_04144">
    <property type="entry name" value="TERL_LAMBDA"/>
    <property type="match status" value="1"/>
</dbReference>
<dbReference type="GO" id="GO:0005524">
    <property type="term" value="F:ATP binding"/>
    <property type="evidence" value="ECO:0007669"/>
    <property type="project" value="UniProtKB-UniRule"/>
</dbReference>
<keyword evidence="1" id="KW-0540">Nuclease</keyword>
<evidence type="ECO:0000259" key="3">
    <source>
        <dbReference type="Pfam" id="PF20454"/>
    </source>
</evidence>
<dbReference type="GO" id="GO:0098009">
    <property type="term" value="C:viral terminase, large subunit"/>
    <property type="evidence" value="ECO:0007669"/>
    <property type="project" value="UniProtKB-UniRule"/>
</dbReference>
<dbReference type="EC" id="3.1.21.4" evidence="1"/>
<keyword evidence="1" id="KW-0378">Hydrolase</keyword>
<dbReference type="Pfam" id="PF20454">
    <property type="entry name" value="GpA_nuclease"/>
    <property type="match status" value="1"/>
</dbReference>
<proteinExistence type="inferred from homology"/>
<dbReference type="Proteomes" id="UP000595170">
    <property type="component" value="Segment"/>
</dbReference>
<keyword evidence="1" id="KW-0067">ATP-binding</keyword>
<protein>
    <recommendedName>
        <fullName evidence="1">Terminase, large subunit</fullName>
    </recommendedName>
    <alternativeName>
        <fullName evidence="1">DNA-packaging protein</fullName>
    </alternativeName>
    <alternativeName>
        <fullName evidence="1">Large terminase protein</fullName>
    </alternativeName>
    <domain>
        <recommendedName>
            <fullName evidence="1">Endonuclease</fullName>
            <ecNumber evidence="1">3.1.21.4</ecNumber>
        </recommendedName>
    </domain>
    <domain>
        <recommendedName>
            <fullName evidence="1">ATPase</fullName>
            <ecNumber evidence="1">3.6.4.-</ecNumber>
        </recommendedName>
    </domain>
</protein>
<dbReference type="InterPro" id="IPR046454">
    <property type="entry name" value="GpA_endonuclease"/>
</dbReference>
<keyword evidence="1" id="KW-0231">Viral genome packaging</keyword>
<dbReference type="PANTHER" id="PTHR34413:SF2">
    <property type="entry name" value="PROPHAGE TAIL FIBER ASSEMBLY PROTEIN HOMOLOG TFAE-RELATED"/>
    <property type="match status" value="1"/>
</dbReference>
<dbReference type="GO" id="GO:0016887">
    <property type="term" value="F:ATP hydrolysis activity"/>
    <property type="evidence" value="ECO:0007669"/>
    <property type="project" value="UniProtKB-UniRule"/>
</dbReference>
<dbReference type="InterPro" id="IPR008866">
    <property type="entry name" value="Phage_lambda_GpA-like"/>
</dbReference>
<keyword evidence="1" id="KW-0547">Nucleotide-binding</keyword>
<sequence>MAFDSLEQMIAAAAAGVKPPERISVAEAAEKVRYLNNPGSYVGYWDNDFAPYLVEPMQTLTSFDYTGMVFAGPARTGKSDMFFNWLAHTAKYDPADMMVVNMTINTARDWSQGDLRKFFRHSKEIGPLVAPGKQNMSSHSIRFLSGMRLLVKWPTITELSGKTSPRNWLFDYDRMPESVDGEGSAYDLTAKRAQTFNRYGMTVAESSPGYAVETTKWMPRTPHEAPPTRGILALYNRGDRRRWYWRCPHCEEAFEPDFHLLHWPDSSDMVESAEASFMACPHCGGVMWHDSQKGVPGKHELNMGGRWVKDGMVWLPDGTMQGKPYRSDIASFWMKGPCAAFTDWRGLVLKYLKADEEFERTGSQEALKTTVNTDQGLPFSPRVVGEDLLPETLKARAKFICEYGQVPEGVRFLIATVDVQGNRFEVAVYGIGVGGDVWVVDRFAIRKSKRLDDDGDPHRINPGSYSEDWNLLIDEVILKTYPLADDSGRRMQIKLTGCDSGGVPGATPNAYKFFRLLRDGPEEGSELAEGWAPDLHRRFQLLKGESRPGIPRYRITYPDSDRKDRHAGARGEIPVGFLNTNDVKDWALKMLMRTSPGGGMVHFSDWLPDEFYTEMTVERRTAKGWENPNKLRNEAWDLLVYTLALVLDRRVGLERIHWDDPPGWAADWDNNDLILEANFDRRFESQLKVEYTLQDLAASLA</sequence>
<dbReference type="InterPro" id="IPR051220">
    <property type="entry name" value="TFA_Chaperone"/>
</dbReference>
<comment type="catalytic activity">
    <reaction evidence="1">
        <text>Endonucleolytic cleavage of DNA to give specific double-stranded fragments with terminal 5'-phosphates.</text>
        <dbReference type="EC" id="3.1.21.4"/>
    </reaction>
</comment>
<gene>
    <name evidence="4" type="ORF">AchV4_0002</name>
</gene>
<keyword evidence="1" id="KW-1188">Viral release from host cell</keyword>